<dbReference type="Gene3D" id="1.10.287.110">
    <property type="entry name" value="DnaJ domain"/>
    <property type="match status" value="1"/>
</dbReference>
<dbReference type="SUPFAM" id="SSF46565">
    <property type="entry name" value="Chaperone J-domain"/>
    <property type="match status" value="1"/>
</dbReference>
<dbReference type="AlphaFoldDB" id="A0A5J9WGA5"/>
<evidence type="ECO:0000259" key="2">
    <source>
        <dbReference type="PROSITE" id="PS50076"/>
    </source>
</evidence>
<protein>
    <recommendedName>
        <fullName evidence="2">J domain-containing protein</fullName>
    </recommendedName>
</protein>
<organism evidence="3 4">
    <name type="scientific">Eragrostis curvula</name>
    <name type="common">weeping love grass</name>
    <dbReference type="NCBI Taxonomy" id="38414"/>
    <lineage>
        <taxon>Eukaryota</taxon>
        <taxon>Viridiplantae</taxon>
        <taxon>Streptophyta</taxon>
        <taxon>Embryophyta</taxon>
        <taxon>Tracheophyta</taxon>
        <taxon>Spermatophyta</taxon>
        <taxon>Magnoliopsida</taxon>
        <taxon>Liliopsida</taxon>
        <taxon>Poales</taxon>
        <taxon>Poaceae</taxon>
        <taxon>PACMAD clade</taxon>
        <taxon>Chloridoideae</taxon>
        <taxon>Eragrostideae</taxon>
        <taxon>Eragrostidinae</taxon>
        <taxon>Eragrostis</taxon>
    </lineage>
</organism>
<dbReference type="CDD" id="cd06257">
    <property type="entry name" value="DnaJ"/>
    <property type="match status" value="1"/>
</dbReference>
<dbReference type="PANTHER" id="PTHR44137:SF53">
    <property type="entry name" value="DNAJ DOMAIN CONTAINING PROTEIN, EXPRESSED"/>
    <property type="match status" value="1"/>
</dbReference>
<dbReference type="Proteomes" id="UP000324897">
    <property type="component" value="Chromosome 5"/>
</dbReference>
<dbReference type="PANTHER" id="PTHR44137">
    <property type="entry name" value="BNAC03G44070D PROTEIN"/>
    <property type="match status" value="1"/>
</dbReference>
<sequence length="228" mass="25062">MADSKEEQALKARVLAERCFIAGNVAAARQWMLSALRLAPDLLGNAQVAAAYDVHATAARSPLDWHDVLGLPRRSGGGGAALTRDAIKKQHRKLCLLVHPDKNPSAAADGAFKLIQAAFDALTSCPMHPPANASASTPHARPQTSPSPSDEQQRQRAPRQRRERRWRWVSPPHPAPRRPTRPSAGVCPVCGAVSPYGKRNLRCMSCHWTAKGQSYVNDHDCFKYDYYN</sequence>
<dbReference type="EMBL" id="RWGY01000004">
    <property type="protein sequence ID" value="TVU46440.1"/>
    <property type="molecule type" value="Genomic_DNA"/>
</dbReference>
<feature type="domain" description="J" evidence="2">
    <location>
        <begin position="64"/>
        <end position="127"/>
    </location>
</feature>
<evidence type="ECO:0000313" key="4">
    <source>
        <dbReference type="Proteomes" id="UP000324897"/>
    </source>
</evidence>
<dbReference type="OrthoDB" id="10250354at2759"/>
<feature type="non-terminal residue" evidence="3">
    <location>
        <position position="1"/>
    </location>
</feature>
<comment type="caution">
    <text evidence="3">The sequence shown here is derived from an EMBL/GenBank/DDBJ whole genome shotgun (WGS) entry which is preliminary data.</text>
</comment>
<keyword evidence="4" id="KW-1185">Reference proteome</keyword>
<evidence type="ECO:0000313" key="3">
    <source>
        <dbReference type="EMBL" id="TVU46440.1"/>
    </source>
</evidence>
<reference evidence="3 4" key="1">
    <citation type="journal article" date="2019" name="Sci. Rep.">
        <title>A high-quality genome of Eragrostis curvula grass provides insights into Poaceae evolution and supports new strategies to enhance forage quality.</title>
        <authorList>
            <person name="Carballo J."/>
            <person name="Santos B.A.C.M."/>
            <person name="Zappacosta D."/>
            <person name="Garbus I."/>
            <person name="Selva J.P."/>
            <person name="Gallo C.A."/>
            <person name="Diaz A."/>
            <person name="Albertini E."/>
            <person name="Caccamo M."/>
            <person name="Echenique V."/>
        </authorList>
    </citation>
    <scope>NUCLEOTIDE SEQUENCE [LARGE SCALE GENOMIC DNA]</scope>
    <source>
        <strain evidence="4">cv. Victoria</strain>
        <tissue evidence="3">Leaf</tissue>
    </source>
</reference>
<dbReference type="InterPro" id="IPR036869">
    <property type="entry name" value="J_dom_sf"/>
</dbReference>
<proteinExistence type="predicted"/>
<dbReference type="InterPro" id="IPR001623">
    <property type="entry name" value="DnaJ_domain"/>
</dbReference>
<evidence type="ECO:0000256" key="1">
    <source>
        <dbReference type="SAM" id="MobiDB-lite"/>
    </source>
</evidence>
<feature type="compositionally biased region" description="Basic residues" evidence="1">
    <location>
        <begin position="156"/>
        <end position="167"/>
    </location>
</feature>
<dbReference type="Gramene" id="TVU46440">
    <property type="protein sequence ID" value="TVU46440"/>
    <property type="gene ID" value="EJB05_05978"/>
</dbReference>
<dbReference type="PROSITE" id="PS50076">
    <property type="entry name" value="DNAJ_2"/>
    <property type="match status" value="1"/>
</dbReference>
<gene>
    <name evidence="3" type="ORF">EJB05_05978</name>
</gene>
<name>A0A5J9WGA5_9POAL</name>
<dbReference type="Pfam" id="PF00226">
    <property type="entry name" value="DnaJ"/>
    <property type="match status" value="1"/>
</dbReference>
<dbReference type="GO" id="GO:0005783">
    <property type="term" value="C:endoplasmic reticulum"/>
    <property type="evidence" value="ECO:0007669"/>
    <property type="project" value="UniProtKB-ARBA"/>
</dbReference>
<dbReference type="SMART" id="SM00271">
    <property type="entry name" value="DnaJ"/>
    <property type="match status" value="1"/>
</dbReference>
<feature type="region of interest" description="Disordered" evidence="1">
    <location>
        <begin position="128"/>
        <end position="183"/>
    </location>
</feature>
<feature type="compositionally biased region" description="Polar residues" evidence="1">
    <location>
        <begin position="133"/>
        <end position="150"/>
    </location>
</feature>
<accession>A0A5J9WGA5</accession>